<dbReference type="RefSeq" id="WP_390227593.1">
    <property type="nucleotide sequence ID" value="NZ_JBHSCN010000003.1"/>
</dbReference>
<sequence length="226" mass="24567">MRERARSTEDKTLRSAALLDAAEALALELGGVRHLTVAAVTERAGLHRTGARRYYASKEDLLLELAERGWAQWRAALVAEVDGRSGLRATEVAEIVSRTITRLPVFCDLLAHVPMRLEGDVDIERARRFKTNSFAEHDAMVGALAEASDLSVPQVQALIAAAGALAAGFWQVAHPMPTLAELYRQVPEWGHVALDFEPRLTMLLRATALGLTDAVPPRDSGDKIAG</sequence>
<evidence type="ECO:0000313" key="5">
    <source>
        <dbReference type="Proteomes" id="UP001595900"/>
    </source>
</evidence>
<evidence type="ECO:0000259" key="3">
    <source>
        <dbReference type="PROSITE" id="PS50977"/>
    </source>
</evidence>
<feature type="domain" description="HTH tetR-type" evidence="3">
    <location>
        <begin position="12"/>
        <end position="73"/>
    </location>
</feature>
<dbReference type="PROSITE" id="PS50977">
    <property type="entry name" value="HTH_TETR_2"/>
    <property type="match status" value="1"/>
</dbReference>
<feature type="DNA-binding region" description="H-T-H motif" evidence="2">
    <location>
        <begin position="36"/>
        <end position="55"/>
    </location>
</feature>
<evidence type="ECO:0000256" key="2">
    <source>
        <dbReference type="PROSITE-ProRule" id="PRU00335"/>
    </source>
</evidence>
<dbReference type="EMBL" id="JBHSCN010000003">
    <property type="protein sequence ID" value="MFC4242701.1"/>
    <property type="molecule type" value="Genomic_DNA"/>
</dbReference>
<keyword evidence="5" id="KW-1185">Reference proteome</keyword>
<dbReference type="InterPro" id="IPR041483">
    <property type="entry name" value="TetR_C_34"/>
</dbReference>
<comment type="caution">
    <text evidence="4">The sequence shown here is derived from an EMBL/GenBank/DDBJ whole genome shotgun (WGS) entry which is preliminary data.</text>
</comment>
<evidence type="ECO:0000256" key="1">
    <source>
        <dbReference type="ARBA" id="ARBA00023125"/>
    </source>
</evidence>
<dbReference type="SUPFAM" id="SSF46689">
    <property type="entry name" value="Homeodomain-like"/>
    <property type="match status" value="1"/>
</dbReference>
<dbReference type="Pfam" id="PF17929">
    <property type="entry name" value="TetR_C_34"/>
    <property type="match status" value="1"/>
</dbReference>
<keyword evidence="1 2" id="KW-0238">DNA-binding</keyword>
<organism evidence="4 5">
    <name type="scientific">Gryllotalpicola reticulitermitis</name>
    <dbReference type="NCBI Taxonomy" id="1184153"/>
    <lineage>
        <taxon>Bacteria</taxon>
        <taxon>Bacillati</taxon>
        <taxon>Actinomycetota</taxon>
        <taxon>Actinomycetes</taxon>
        <taxon>Micrococcales</taxon>
        <taxon>Microbacteriaceae</taxon>
        <taxon>Gryllotalpicola</taxon>
    </lineage>
</organism>
<proteinExistence type="predicted"/>
<accession>A0ABV8Q352</accession>
<dbReference type="Proteomes" id="UP001595900">
    <property type="component" value="Unassembled WGS sequence"/>
</dbReference>
<protein>
    <recommendedName>
        <fullName evidence="3">HTH tetR-type domain-containing protein</fullName>
    </recommendedName>
</protein>
<dbReference type="InterPro" id="IPR001647">
    <property type="entry name" value="HTH_TetR"/>
</dbReference>
<evidence type="ECO:0000313" key="4">
    <source>
        <dbReference type="EMBL" id="MFC4242701.1"/>
    </source>
</evidence>
<name>A0ABV8Q352_9MICO</name>
<dbReference type="InterPro" id="IPR009057">
    <property type="entry name" value="Homeodomain-like_sf"/>
</dbReference>
<gene>
    <name evidence="4" type="ORF">ACFOYW_04885</name>
</gene>
<dbReference type="Gene3D" id="1.10.357.10">
    <property type="entry name" value="Tetracycline Repressor, domain 2"/>
    <property type="match status" value="1"/>
</dbReference>
<reference evidence="5" key="1">
    <citation type="journal article" date="2019" name="Int. J. Syst. Evol. Microbiol.">
        <title>The Global Catalogue of Microorganisms (GCM) 10K type strain sequencing project: providing services to taxonomists for standard genome sequencing and annotation.</title>
        <authorList>
            <consortium name="The Broad Institute Genomics Platform"/>
            <consortium name="The Broad Institute Genome Sequencing Center for Infectious Disease"/>
            <person name="Wu L."/>
            <person name="Ma J."/>
        </authorList>
    </citation>
    <scope>NUCLEOTIDE SEQUENCE [LARGE SCALE GENOMIC DNA]</scope>
    <source>
        <strain evidence="5">CGMCC 1.10363</strain>
    </source>
</reference>